<accession>A0AAU9K0W1</accession>
<gene>
    <name evidence="2" type="ORF">BSTOLATCC_MIC56979</name>
</gene>
<name>A0AAU9K0W1_9CILI</name>
<organism evidence="2 3">
    <name type="scientific">Blepharisma stoltei</name>
    <dbReference type="NCBI Taxonomy" id="1481888"/>
    <lineage>
        <taxon>Eukaryota</taxon>
        <taxon>Sar</taxon>
        <taxon>Alveolata</taxon>
        <taxon>Ciliophora</taxon>
        <taxon>Postciliodesmatophora</taxon>
        <taxon>Heterotrichea</taxon>
        <taxon>Heterotrichida</taxon>
        <taxon>Blepharismidae</taxon>
        <taxon>Blepharisma</taxon>
    </lineage>
</organism>
<dbReference type="AlphaFoldDB" id="A0AAU9K0W1"/>
<protein>
    <submittedName>
        <fullName evidence="2">Uncharacterized protein</fullName>
    </submittedName>
</protein>
<feature type="region of interest" description="Disordered" evidence="1">
    <location>
        <begin position="140"/>
        <end position="178"/>
    </location>
</feature>
<reference evidence="2" key="1">
    <citation type="submission" date="2021-09" db="EMBL/GenBank/DDBJ databases">
        <authorList>
            <consortium name="AG Swart"/>
            <person name="Singh M."/>
            <person name="Singh A."/>
            <person name="Seah K."/>
            <person name="Emmerich C."/>
        </authorList>
    </citation>
    <scope>NUCLEOTIDE SEQUENCE</scope>
    <source>
        <strain evidence="2">ATCC30299</strain>
    </source>
</reference>
<evidence type="ECO:0000256" key="1">
    <source>
        <dbReference type="SAM" id="MobiDB-lite"/>
    </source>
</evidence>
<feature type="compositionally biased region" description="Polar residues" evidence="1">
    <location>
        <begin position="153"/>
        <end position="176"/>
    </location>
</feature>
<keyword evidence="3" id="KW-1185">Reference proteome</keyword>
<comment type="caution">
    <text evidence="2">The sequence shown here is derived from an EMBL/GenBank/DDBJ whole genome shotgun (WGS) entry which is preliminary data.</text>
</comment>
<feature type="region of interest" description="Disordered" evidence="1">
    <location>
        <begin position="109"/>
        <end position="128"/>
    </location>
</feature>
<dbReference type="Proteomes" id="UP001162131">
    <property type="component" value="Unassembled WGS sequence"/>
</dbReference>
<evidence type="ECO:0000313" key="3">
    <source>
        <dbReference type="Proteomes" id="UP001162131"/>
    </source>
</evidence>
<feature type="compositionally biased region" description="Polar residues" evidence="1">
    <location>
        <begin position="109"/>
        <end position="118"/>
    </location>
</feature>
<sequence>MDNTFFKRFGKHSHKRNPTDLLAPCIPINKSIKPTQIYQDHDPNPSPFLDKKTAQLPKIINHKSNLSESVLSDWYLSQDSRNRFPYDSLSPVKNRYSDLSLCNQGNESFGARSHNSNKNNHDFRSFSPIYNSRESSQKLFKVSRVESPPPKSYTPTWDKSINSSAKMSQASRNGTAETPEKKFQYKPYAFDGCLKLRPEKYYLIGGSGPCNVSIENQKSKIASKEKAEGYCRLSREFRKGLAM</sequence>
<dbReference type="EMBL" id="CAJZBQ010000055">
    <property type="protein sequence ID" value="CAG9332687.1"/>
    <property type="molecule type" value="Genomic_DNA"/>
</dbReference>
<proteinExistence type="predicted"/>
<evidence type="ECO:0000313" key="2">
    <source>
        <dbReference type="EMBL" id="CAG9332687.1"/>
    </source>
</evidence>